<accession>A0A9N8ER00</accession>
<dbReference type="AlphaFoldDB" id="A0A9N8ER00"/>
<evidence type="ECO:0000313" key="2">
    <source>
        <dbReference type="Proteomes" id="UP001153069"/>
    </source>
</evidence>
<dbReference type="EMBL" id="CAICTM010001371">
    <property type="protein sequence ID" value="CAB9523070.1"/>
    <property type="molecule type" value="Genomic_DNA"/>
</dbReference>
<protein>
    <submittedName>
        <fullName evidence="1">Uncharacterized protein</fullName>
    </submittedName>
</protein>
<sequence>MPQRLRVRRPYSKLRNVPAARVSDFYSAALHQTKPKPRLLCAWRSFVCLLVSSSAEWTEDYRPQSFCHRRRRFVLVVDRVVAVVARPTIRRALCPID</sequence>
<name>A0A9N8ER00_9STRA</name>
<reference evidence="1" key="1">
    <citation type="submission" date="2020-06" db="EMBL/GenBank/DDBJ databases">
        <authorList>
            <consortium name="Plant Systems Biology data submission"/>
        </authorList>
    </citation>
    <scope>NUCLEOTIDE SEQUENCE</scope>
    <source>
        <strain evidence="1">D6</strain>
    </source>
</reference>
<proteinExistence type="predicted"/>
<keyword evidence="2" id="KW-1185">Reference proteome</keyword>
<gene>
    <name evidence="1" type="ORF">SEMRO_1373_G267230.1</name>
</gene>
<dbReference type="Proteomes" id="UP001153069">
    <property type="component" value="Unassembled WGS sequence"/>
</dbReference>
<evidence type="ECO:0000313" key="1">
    <source>
        <dbReference type="EMBL" id="CAB9523070.1"/>
    </source>
</evidence>
<organism evidence="1 2">
    <name type="scientific">Seminavis robusta</name>
    <dbReference type="NCBI Taxonomy" id="568900"/>
    <lineage>
        <taxon>Eukaryota</taxon>
        <taxon>Sar</taxon>
        <taxon>Stramenopiles</taxon>
        <taxon>Ochrophyta</taxon>
        <taxon>Bacillariophyta</taxon>
        <taxon>Bacillariophyceae</taxon>
        <taxon>Bacillariophycidae</taxon>
        <taxon>Naviculales</taxon>
        <taxon>Naviculaceae</taxon>
        <taxon>Seminavis</taxon>
    </lineage>
</organism>
<comment type="caution">
    <text evidence="1">The sequence shown here is derived from an EMBL/GenBank/DDBJ whole genome shotgun (WGS) entry which is preliminary data.</text>
</comment>